<protein>
    <submittedName>
        <fullName evidence="1">Uncharacterized protein</fullName>
    </submittedName>
</protein>
<name>A0ACC4WAN6_STRFR</name>
<accession>A0ACC4WAN6</accession>
<comment type="caution">
    <text evidence="1">The sequence shown here is derived from an EMBL/GenBank/DDBJ whole genome shotgun (WGS) entry which is preliminary data.</text>
</comment>
<reference evidence="1" key="1">
    <citation type="submission" date="2015-07" db="EMBL/GenBank/DDBJ databases">
        <title>Draft genome sequence of Streptomyces fradiae, a resistant strain to nitron-oligomycin.</title>
        <authorList>
            <person name="Vatlin A.A."/>
            <person name="Bekker O.B."/>
            <person name="Danilenko V.N."/>
        </authorList>
    </citation>
    <scope>NUCLEOTIDE SEQUENCE</scope>
    <source>
        <strain evidence="1">Olg1-1</strain>
    </source>
</reference>
<gene>
    <name evidence="1" type="ORF">ADZ36_15280</name>
</gene>
<dbReference type="Proteomes" id="UP000037185">
    <property type="component" value="Unassembled WGS sequence"/>
</dbReference>
<dbReference type="EMBL" id="LGSP01000026">
    <property type="protein sequence ID" value="KNE81699.1"/>
    <property type="molecule type" value="Genomic_DNA"/>
</dbReference>
<sequence length="96" mass="10639">MPPPYGPGRCLPSYGRREPPPPYGCRRPSGRHRPVRPYGQGRLVPPSAHRRVPAAARRDLRSRRSLRLSARPVATRPPVPASPLCGRIPGPEARVR</sequence>
<keyword evidence="2" id="KW-1185">Reference proteome</keyword>
<proteinExistence type="predicted"/>
<evidence type="ECO:0000313" key="1">
    <source>
        <dbReference type="EMBL" id="KNE81699.1"/>
    </source>
</evidence>
<evidence type="ECO:0000313" key="2">
    <source>
        <dbReference type="Proteomes" id="UP000037185"/>
    </source>
</evidence>
<organism evidence="1 2">
    <name type="scientific">Streptomyces fradiae</name>
    <name type="common">Streptomyces roseoflavus</name>
    <dbReference type="NCBI Taxonomy" id="1906"/>
    <lineage>
        <taxon>Bacteria</taxon>
        <taxon>Bacillati</taxon>
        <taxon>Actinomycetota</taxon>
        <taxon>Actinomycetes</taxon>
        <taxon>Kitasatosporales</taxon>
        <taxon>Streptomycetaceae</taxon>
        <taxon>Streptomyces</taxon>
    </lineage>
</organism>